<sequence length="217" mass="25227">MELNLAVRFAALWKRCTDTDSDRATVWEALYQRYTEDHRCYHTLEHVAHCLLEFDRAAGRIGENDAVELAIWFHDIIYEPDCKDNEAASADFFRTVARPVMDANLVELVCQLILATVHADEPLCGAPAYMVDIDLSSFGLPWDDFLRDSNNLRREGSAIPDAEFYRNKAGFLNALLQRRYIFNTEFFREAHERKARQNIERYLAMIHDWGFDIKSQA</sequence>
<dbReference type="PIRSF" id="PIRSF035170">
    <property type="entry name" value="HD_phosphohydro"/>
    <property type="match status" value="1"/>
</dbReference>
<dbReference type="Gene3D" id="1.10.3210.10">
    <property type="entry name" value="Hypothetical protein af1432"/>
    <property type="match status" value="1"/>
</dbReference>
<reference evidence="1 2" key="1">
    <citation type="submission" date="2019-03" db="EMBL/GenBank/DDBJ databases">
        <title>Seongchinamella monodicae gen. nov., sp. nov., a novel member of the Gammaproteobacteria isolated from a tidal mudflat of beach.</title>
        <authorList>
            <person name="Yang H.G."/>
            <person name="Kang J.W."/>
            <person name="Lee S.D."/>
        </authorList>
    </citation>
    <scope>NUCLEOTIDE SEQUENCE [LARGE SCALE GENOMIC DNA]</scope>
    <source>
        <strain evidence="1 2">GH4-78</strain>
    </source>
</reference>
<gene>
    <name evidence="1" type="ORF">E2F43_12460</name>
</gene>
<dbReference type="PANTHER" id="PTHR21174">
    <property type="match status" value="1"/>
</dbReference>
<dbReference type="EMBL" id="SMSE01000003">
    <property type="protein sequence ID" value="TDG12417.1"/>
    <property type="molecule type" value="Genomic_DNA"/>
</dbReference>
<evidence type="ECO:0000313" key="1">
    <source>
        <dbReference type="EMBL" id="TDG12417.1"/>
    </source>
</evidence>
<dbReference type="SUPFAM" id="SSF109604">
    <property type="entry name" value="HD-domain/PDEase-like"/>
    <property type="match status" value="1"/>
</dbReference>
<accession>A0A4R5LPG6</accession>
<dbReference type="InterPro" id="IPR009218">
    <property type="entry name" value="HD_phosphohydro"/>
</dbReference>
<keyword evidence="2" id="KW-1185">Reference proteome</keyword>
<evidence type="ECO:0008006" key="3">
    <source>
        <dbReference type="Google" id="ProtNLM"/>
    </source>
</evidence>
<dbReference type="OrthoDB" id="9808993at2"/>
<dbReference type="RefSeq" id="WP_133213188.1">
    <property type="nucleotide sequence ID" value="NZ_SMSE01000003.1"/>
</dbReference>
<comment type="caution">
    <text evidence="1">The sequence shown here is derived from an EMBL/GenBank/DDBJ whole genome shotgun (WGS) entry which is preliminary data.</text>
</comment>
<organism evidence="1 2">
    <name type="scientific">Seongchinamella unica</name>
    <dbReference type="NCBI Taxonomy" id="2547392"/>
    <lineage>
        <taxon>Bacteria</taxon>
        <taxon>Pseudomonadati</taxon>
        <taxon>Pseudomonadota</taxon>
        <taxon>Gammaproteobacteria</taxon>
        <taxon>Cellvibrionales</taxon>
        <taxon>Halieaceae</taxon>
        <taxon>Seongchinamella</taxon>
    </lineage>
</organism>
<dbReference type="AlphaFoldDB" id="A0A4R5LPG6"/>
<protein>
    <recommendedName>
        <fullName evidence="3">HD domain-containing protein</fullName>
    </recommendedName>
</protein>
<evidence type="ECO:0000313" key="2">
    <source>
        <dbReference type="Proteomes" id="UP000295554"/>
    </source>
</evidence>
<name>A0A4R5LPG6_9GAMM</name>
<proteinExistence type="predicted"/>
<dbReference type="PANTHER" id="PTHR21174:SF0">
    <property type="entry name" value="HD PHOSPHOHYDROLASE FAMILY PROTEIN-RELATED"/>
    <property type="match status" value="1"/>
</dbReference>
<dbReference type="Proteomes" id="UP000295554">
    <property type="component" value="Unassembled WGS sequence"/>
</dbReference>